<protein>
    <submittedName>
        <fullName evidence="1">Uncharacterized protein</fullName>
    </submittedName>
</protein>
<accession>A0A6H1ZE20</accession>
<evidence type="ECO:0000313" key="1">
    <source>
        <dbReference type="EMBL" id="QJA45627.1"/>
    </source>
</evidence>
<dbReference type="EMBL" id="MT143994">
    <property type="protein sequence ID" value="QJA45627.1"/>
    <property type="molecule type" value="Genomic_DNA"/>
</dbReference>
<reference evidence="1" key="1">
    <citation type="submission" date="2020-03" db="EMBL/GenBank/DDBJ databases">
        <title>The deep terrestrial virosphere.</title>
        <authorList>
            <person name="Holmfeldt K."/>
            <person name="Nilsson E."/>
            <person name="Simone D."/>
            <person name="Lopez-Fernandez M."/>
            <person name="Wu X."/>
            <person name="de Brujin I."/>
            <person name="Lundin D."/>
            <person name="Andersson A."/>
            <person name="Bertilsson S."/>
            <person name="Dopson M."/>
        </authorList>
    </citation>
    <scope>NUCLEOTIDE SEQUENCE</scope>
    <source>
        <strain evidence="1">TM448A00264</strain>
        <strain evidence="2">TM448B00655</strain>
    </source>
</reference>
<evidence type="ECO:0000313" key="2">
    <source>
        <dbReference type="EMBL" id="QJH96222.1"/>
    </source>
</evidence>
<dbReference type="AlphaFoldDB" id="A0A6H1ZE20"/>
<sequence length="195" mass="21823">MIPDFLPGDLIVTPGNWAVRLCQQFPGEPKTWAGHIAGMATPLWVSEALLTVTNTPLDLWDAKHPEYEVWRNINWTRDQREAVGRGLLESTGKLYGGLKLGAMFTDWLLSWGLAVATLGMVKTEVRLARLPLSWLRLDDVPICSYHYGVEARQGANYEAWGPPRQLSPDDMHDYVKTHPGEWALIYKKGGPSSPA</sequence>
<gene>
    <name evidence="1" type="ORF">TM448A00264_0005</name>
    <name evidence="2" type="ORF">TM448B00655_0025</name>
</gene>
<organism evidence="1">
    <name type="scientific">viral metagenome</name>
    <dbReference type="NCBI Taxonomy" id="1070528"/>
    <lineage>
        <taxon>unclassified sequences</taxon>
        <taxon>metagenomes</taxon>
        <taxon>organismal metagenomes</taxon>
    </lineage>
</organism>
<name>A0A6H1ZE20_9ZZZZ</name>
<dbReference type="EMBL" id="MT144643">
    <property type="protein sequence ID" value="QJH96222.1"/>
    <property type="molecule type" value="Genomic_DNA"/>
</dbReference>
<proteinExistence type="predicted"/>